<accession>A0A2W5BU22</accession>
<organism evidence="1 2">
    <name type="scientific">Micavibrio aeruginosavorus</name>
    <dbReference type="NCBI Taxonomy" id="349221"/>
    <lineage>
        <taxon>Bacteria</taxon>
        <taxon>Pseudomonadati</taxon>
        <taxon>Bdellovibrionota</taxon>
        <taxon>Bdellovibrionia</taxon>
        <taxon>Bdellovibrionales</taxon>
        <taxon>Pseudobdellovibrionaceae</taxon>
        <taxon>Micavibrio</taxon>
    </lineage>
</organism>
<name>A0A2W5BU22_9BACT</name>
<evidence type="ECO:0000313" key="1">
    <source>
        <dbReference type="EMBL" id="PZO85078.1"/>
    </source>
</evidence>
<dbReference type="EMBL" id="QFNK01000156">
    <property type="protein sequence ID" value="PZO85078.1"/>
    <property type="molecule type" value="Genomic_DNA"/>
</dbReference>
<feature type="non-terminal residue" evidence="1">
    <location>
        <position position="1"/>
    </location>
</feature>
<dbReference type="Proteomes" id="UP000249557">
    <property type="component" value="Unassembled WGS sequence"/>
</dbReference>
<gene>
    <name evidence="1" type="ORF">DI626_07720</name>
</gene>
<comment type="caution">
    <text evidence="1">The sequence shown here is derived from an EMBL/GenBank/DDBJ whole genome shotgun (WGS) entry which is preliminary data.</text>
</comment>
<proteinExistence type="predicted"/>
<reference evidence="1 2" key="1">
    <citation type="submission" date="2017-08" db="EMBL/GenBank/DDBJ databases">
        <title>Infants hospitalized years apart are colonized by the same room-sourced microbial strains.</title>
        <authorList>
            <person name="Brooks B."/>
            <person name="Olm M.R."/>
            <person name="Firek B.A."/>
            <person name="Baker R."/>
            <person name="Thomas B.C."/>
            <person name="Morowitz M.J."/>
            <person name="Banfield J.F."/>
        </authorList>
    </citation>
    <scope>NUCLEOTIDE SEQUENCE [LARGE SCALE GENOMIC DNA]</scope>
    <source>
        <strain evidence="1">S2_018_000_R2_104</strain>
    </source>
</reference>
<dbReference type="AlphaFoldDB" id="A0A2W5BU22"/>
<protein>
    <submittedName>
        <fullName evidence="1">Uncharacterized protein</fullName>
    </submittedName>
</protein>
<sequence length="107" mass="11531">YAYPKPVVEITGKGDKTPLSQNGQIASLLENNSFGVSGGIDINLKFLLKSGDFIVVPLAKDAAHGMESVTARSDLQTFLGKTNEYTSWILEDSPNLKDNVACPALKF</sequence>
<evidence type="ECO:0000313" key="2">
    <source>
        <dbReference type="Proteomes" id="UP000249557"/>
    </source>
</evidence>